<protein>
    <submittedName>
        <fullName evidence="1">Uncharacterized protein</fullName>
    </submittedName>
</protein>
<dbReference type="Proteomes" id="UP000076722">
    <property type="component" value="Unassembled WGS sequence"/>
</dbReference>
<evidence type="ECO:0000313" key="2">
    <source>
        <dbReference type="Proteomes" id="UP000076722"/>
    </source>
</evidence>
<name>A0A164M3Y7_9AGAM</name>
<keyword evidence="2" id="KW-1185">Reference proteome</keyword>
<accession>A0A164M3Y7</accession>
<gene>
    <name evidence="1" type="ORF">SISNIDRAFT_492055</name>
</gene>
<reference evidence="1 2" key="1">
    <citation type="journal article" date="2016" name="Mol. Biol. Evol.">
        <title>Comparative Genomics of Early-Diverging Mushroom-Forming Fungi Provides Insights into the Origins of Lignocellulose Decay Capabilities.</title>
        <authorList>
            <person name="Nagy L.G."/>
            <person name="Riley R."/>
            <person name="Tritt A."/>
            <person name="Adam C."/>
            <person name="Daum C."/>
            <person name="Floudas D."/>
            <person name="Sun H."/>
            <person name="Yadav J.S."/>
            <person name="Pangilinan J."/>
            <person name="Larsson K.H."/>
            <person name="Matsuura K."/>
            <person name="Barry K."/>
            <person name="Labutti K."/>
            <person name="Kuo R."/>
            <person name="Ohm R.A."/>
            <person name="Bhattacharya S.S."/>
            <person name="Shirouzu T."/>
            <person name="Yoshinaga Y."/>
            <person name="Martin F.M."/>
            <person name="Grigoriev I.V."/>
            <person name="Hibbett D.S."/>
        </authorList>
    </citation>
    <scope>NUCLEOTIDE SEQUENCE [LARGE SCALE GENOMIC DNA]</scope>
    <source>
        <strain evidence="1 2">HHB9708</strain>
    </source>
</reference>
<dbReference type="AlphaFoldDB" id="A0A164M3Y7"/>
<evidence type="ECO:0000313" key="1">
    <source>
        <dbReference type="EMBL" id="KZS86331.1"/>
    </source>
</evidence>
<organism evidence="1 2">
    <name type="scientific">Sistotremastrum niveocremeum HHB9708</name>
    <dbReference type="NCBI Taxonomy" id="1314777"/>
    <lineage>
        <taxon>Eukaryota</taxon>
        <taxon>Fungi</taxon>
        <taxon>Dikarya</taxon>
        <taxon>Basidiomycota</taxon>
        <taxon>Agaricomycotina</taxon>
        <taxon>Agaricomycetes</taxon>
        <taxon>Sistotremastrales</taxon>
        <taxon>Sistotremastraceae</taxon>
        <taxon>Sertulicium</taxon>
        <taxon>Sertulicium niveocremeum</taxon>
    </lineage>
</organism>
<proteinExistence type="predicted"/>
<dbReference type="EMBL" id="KV419547">
    <property type="protein sequence ID" value="KZS86331.1"/>
    <property type="molecule type" value="Genomic_DNA"/>
</dbReference>
<sequence>MLAQHFYGASLTNSCDPYTTTYLFRLFRYYLDKWDRHDHQHGQWPDSFPSPESWASLLAMLQFLPSLVPQHRIEHSGVLTWPGSAYVHDRAIIMLQAEKVMSTMKNGQNLFETAQQYRTFKRAYDRVYEYITSKLKQNSETQQRDLWPWDDIRFHYSTYYPTLQEELDAAGGIEPGITRDAGAEHAEVPMEL</sequence>